<dbReference type="EMBL" id="AP018694">
    <property type="protein sequence ID" value="BBE20442.1"/>
    <property type="molecule type" value="Genomic_DNA"/>
</dbReference>
<dbReference type="AlphaFoldDB" id="A0A5K7SFM7"/>
<dbReference type="Pfam" id="PF08747">
    <property type="entry name" value="BrxB"/>
    <property type="match status" value="1"/>
</dbReference>
<dbReference type="InterPro" id="IPR014858">
    <property type="entry name" value="BrxB"/>
</dbReference>
<gene>
    <name evidence="1" type="ORF">AQPE_4634</name>
</gene>
<accession>A0A5K7SFM7</accession>
<dbReference type="Proteomes" id="UP001193389">
    <property type="component" value="Chromosome"/>
</dbReference>
<evidence type="ECO:0000313" key="2">
    <source>
        <dbReference type="Proteomes" id="UP001193389"/>
    </source>
</evidence>
<evidence type="ECO:0000313" key="1">
    <source>
        <dbReference type="EMBL" id="BBE20442.1"/>
    </source>
</evidence>
<organism evidence="1 2">
    <name type="scientific">Aquipluma nitroreducens</name>
    <dbReference type="NCBI Taxonomy" id="2010828"/>
    <lineage>
        <taxon>Bacteria</taxon>
        <taxon>Pseudomonadati</taxon>
        <taxon>Bacteroidota</taxon>
        <taxon>Bacteroidia</taxon>
        <taxon>Marinilabiliales</taxon>
        <taxon>Prolixibacteraceae</taxon>
        <taxon>Aquipluma</taxon>
    </lineage>
</organism>
<name>A0A5K7SFM7_9BACT</name>
<sequence>MTITELYERMSNKEFQDPATGNLFSNAYMYLYPPENENQIHDEILVIKERLKRPNNYLDVLILDIFDLFCAFLKQKKFGPKTLFDFFLEKELQAPGKVNESLIREAKSDGFFEFMNANIKLHFSEGDTDKKVYVIIHGFGSVFPYLRTSKFLSNFEKYFIGEKYKLILFYPGEVKDFYSLFNLLNDENPYRAIKLIN</sequence>
<proteinExistence type="predicted"/>
<evidence type="ECO:0008006" key="3">
    <source>
        <dbReference type="Google" id="ProtNLM"/>
    </source>
</evidence>
<protein>
    <recommendedName>
        <fullName evidence="3">Cytoplasmic protein</fullName>
    </recommendedName>
</protein>
<keyword evidence="2" id="KW-1185">Reference proteome</keyword>
<dbReference type="KEGG" id="anf:AQPE_4634"/>
<reference evidence="1" key="1">
    <citation type="journal article" date="2020" name="Int. J. Syst. Evol. Microbiol.">
        <title>Aquipluma nitroreducens gen. nov. sp. nov., a novel facultatively anaerobic bacterium isolated from a freshwater lake.</title>
        <authorList>
            <person name="Watanabe M."/>
            <person name="Kojima H."/>
            <person name="Fukui M."/>
        </authorList>
    </citation>
    <scope>NUCLEOTIDE SEQUENCE</scope>
    <source>
        <strain evidence="1">MeG22</strain>
    </source>
</reference>
<dbReference type="RefSeq" id="WP_318348589.1">
    <property type="nucleotide sequence ID" value="NZ_AP018694.1"/>
</dbReference>